<comment type="subcellular location">
    <subcellularLocation>
        <location evidence="1">Membrane</location>
        <topology evidence="1">Single-pass membrane protein</topology>
    </subcellularLocation>
</comment>
<dbReference type="GO" id="GO:0043235">
    <property type="term" value="C:receptor complex"/>
    <property type="evidence" value="ECO:0007669"/>
    <property type="project" value="TreeGrafter"/>
</dbReference>
<evidence type="ECO:0000256" key="2">
    <source>
        <dbReference type="ARBA" id="ARBA00022692"/>
    </source>
</evidence>
<gene>
    <name evidence="10" type="ORF">AaeL_AAEL011600</name>
</gene>
<dbReference type="AlphaFoldDB" id="Q16PM0"/>
<reference evidence="10" key="1">
    <citation type="submission" date="2005-10" db="EMBL/GenBank/DDBJ databases">
        <authorList>
            <person name="Loftus B.J."/>
            <person name="Nene V.M."/>
            <person name="Hannick L.I."/>
            <person name="Bidwell S."/>
            <person name="Haas B."/>
            <person name="Amedeo P."/>
            <person name="Orvis J."/>
            <person name="Wortman J.R."/>
            <person name="White O.R."/>
            <person name="Salzberg S."/>
            <person name="Shumway M."/>
            <person name="Koo H."/>
            <person name="Zhao Y."/>
            <person name="Holmes M."/>
            <person name="Miller J."/>
            <person name="Schatz M."/>
            <person name="Pop M."/>
            <person name="Pai G."/>
            <person name="Utterback T."/>
            <person name="Rogers Y.-H."/>
            <person name="Kravitz S."/>
            <person name="Fraser C.M."/>
        </authorList>
    </citation>
    <scope>NUCLEOTIDE SEQUENCE</scope>
    <source>
        <strain evidence="10">Liverpool</strain>
    </source>
</reference>
<dbReference type="SUPFAM" id="SSF57424">
    <property type="entry name" value="LDL receptor-like module"/>
    <property type="match status" value="2"/>
</dbReference>
<dbReference type="PROSITE" id="PS50068">
    <property type="entry name" value="LDLRA_2"/>
    <property type="match status" value="2"/>
</dbReference>
<sequence length="203" mass="22881">MLVHHHGTVDQGLEKLKQTFFSYSDYPDPGPDKPLDAFPEEPFISEKPYTVSTTEDEVVHHMPVIPDQDEDNEIDDPIKEAVTELYVETSSQQPLYAVDNCRGDDKFRCGKTNVFICEVQKCDGHTDCPNGEDEDPKDCFICNDEEFSCDNNNKCIHKSQKCDDVRDCDDGTDELNCSTEAPISEGKSISIVSLVMYNITLNN</sequence>
<proteinExistence type="predicted"/>
<name>Q16PM0_AEDAE</name>
<dbReference type="PRINTS" id="PR00261">
    <property type="entry name" value="LDLRECEPTOR"/>
</dbReference>
<evidence type="ECO:0000256" key="4">
    <source>
        <dbReference type="ARBA" id="ARBA00022989"/>
    </source>
</evidence>
<dbReference type="Gene3D" id="4.10.400.10">
    <property type="entry name" value="Low-density Lipoprotein Receptor"/>
    <property type="match status" value="2"/>
</dbReference>
<accession>Q16PM0</accession>
<comment type="caution">
    <text evidence="9">Lacks conserved residue(s) required for the propagation of feature annotation.</text>
</comment>
<evidence type="ECO:0000256" key="3">
    <source>
        <dbReference type="ARBA" id="ARBA00022737"/>
    </source>
</evidence>
<dbReference type="PROSITE" id="PS01209">
    <property type="entry name" value="LDLRA_1"/>
    <property type="match status" value="1"/>
</dbReference>
<dbReference type="PANTHER" id="PTHR22722">
    <property type="entry name" value="LOW-DENSITY LIPOPROTEIN RECEPTOR-RELATED PROTEIN 2-RELATED"/>
    <property type="match status" value="1"/>
</dbReference>
<dbReference type="SMART" id="SM00192">
    <property type="entry name" value="LDLa"/>
    <property type="match status" value="2"/>
</dbReference>
<evidence type="ECO:0000256" key="1">
    <source>
        <dbReference type="ARBA" id="ARBA00004167"/>
    </source>
</evidence>
<feature type="disulfide bond" evidence="9">
    <location>
        <begin position="162"/>
        <end position="177"/>
    </location>
</feature>
<keyword evidence="2" id="KW-0812">Transmembrane</keyword>
<keyword evidence="4" id="KW-1133">Transmembrane helix</keyword>
<evidence type="ECO:0000313" key="10">
    <source>
        <dbReference type="EMBL" id="EAT36300.1"/>
    </source>
</evidence>
<dbReference type="CDD" id="cd00112">
    <property type="entry name" value="LDLa"/>
    <property type="match status" value="1"/>
</dbReference>
<evidence type="ECO:0000256" key="5">
    <source>
        <dbReference type="ARBA" id="ARBA00023136"/>
    </source>
</evidence>
<reference evidence="10" key="3">
    <citation type="submission" date="2012-09" db="EMBL/GenBank/DDBJ databases">
        <authorList>
            <consortium name="VectorBase"/>
        </authorList>
    </citation>
    <scope>NUCLEOTIDE SEQUENCE</scope>
    <source>
        <strain evidence="10">Liverpool</strain>
    </source>
</reference>
<evidence type="ECO:0000313" key="11">
    <source>
        <dbReference type="Proteomes" id="UP000682892"/>
    </source>
</evidence>
<dbReference type="GO" id="GO:0005886">
    <property type="term" value="C:plasma membrane"/>
    <property type="evidence" value="ECO:0007669"/>
    <property type="project" value="TreeGrafter"/>
</dbReference>
<keyword evidence="7" id="KW-0675">Receptor</keyword>
<dbReference type="InterPro" id="IPR023415">
    <property type="entry name" value="LDLR_class-A_CS"/>
</dbReference>
<evidence type="ECO:0000256" key="8">
    <source>
        <dbReference type="ARBA" id="ARBA00023180"/>
    </source>
</evidence>
<dbReference type="InterPro" id="IPR036055">
    <property type="entry name" value="LDL_receptor-like_sf"/>
</dbReference>
<reference evidence="10" key="2">
    <citation type="journal article" date="2007" name="Science">
        <title>Genome sequence of Aedes aegypti, a major arbovirus vector.</title>
        <authorList>
            <person name="Nene V."/>
            <person name="Wortman J.R."/>
            <person name="Lawson D."/>
            <person name="Haas B."/>
            <person name="Kodira C."/>
            <person name="Tu Z.J."/>
            <person name="Loftus B."/>
            <person name="Xi Z."/>
            <person name="Megy K."/>
            <person name="Grabherr M."/>
            <person name="Ren Q."/>
            <person name="Zdobnov E.M."/>
            <person name="Lobo N.F."/>
            <person name="Campbell K.S."/>
            <person name="Brown S.E."/>
            <person name="Bonaldo M.F."/>
            <person name="Zhu J."/>
            <person name="Sinkins S.P."/>
            <person name="Hogenkamp D.G."/>
            <person name="Amedeo P."/>
            <person name="Arensburger P."/>
            <person name="Atkinson P.W."/>
            <person name="Bidwell S."/>
            <person name="Biedler J."/>
            <person name="Birney E."/>
            <person name="Bruggner R.V."/>
            <person name="Costas J."/>
            <person name="Coy M.R."/>
            <person name="Crabtree J."/>
            <person name="Crawford M."/>
            <person name="Debruyn B."/>
            <person name="Decaprio D."/>
            <person name="Eiglmeier K."/>
            <person name="Eisenstadt E."/>
            <person name="El-Dorry H."/>
            <person name="Gelbart W.M."/>
            <person name="Gomes S.L."/>
            <person name="Hammond M."/>
            <person name="Hannick L.I."/>
            <person name="Hogan J.R."/>
            <person name="Holmes M.H."/>
            <person name="Jaffe D."/>
            <person name="Johnston J.S."/>
            <person name="Kennedy R.C."/>
            <person name="Koo H."/>
            <person name="Kravitz S."/>
            <person name="Kriventseva E.V."/>
            <person name="Kulp D."/>
            <person name="Labutti K."/>
            <person name="Lee E."/>
            <person name="Li S."/>
            <person name="Lovin D.D."/>
            <person name="Mao C."/>
            <person name="Mauceli E."/>
            <person name="Menck C.F."/>
            <person name="Miller J.R."/>
            <person name="Montgomery P."/>
            <person name="Mori A."/>
            <person name="Nascimento A.L."/>
            <person name="Naveira H.F."/>
            <person name="Nusbaum C."/>
            <person name="O'leary S."/>
            <person name="Orvis J."/>
            <person name="Pertea M."/>
            <person name="Quesneville H."/>
            <person name="Reidenbach K.R."/>
            <person name="Rogers Y.H."/>
            <person name="Roth C.W."/>
            <person name="Schneider J.R."/>
            <person name="Schatz M."/>
            <person name="Shumway M."/>
            <person name="Stanke M."/>
            <person name="Stinson E.O."/>
            <person name="Tubio J.M."/>
            <person name="Vanzee J.P."/>
            <person name="Verjovski-Almeida S."/>
            <person name="Werner D."/>
            <person name="White O."/>
            <person name="Wyder S."/>
            <person name="Zeng Q."/>
            <person name="Zhao Q."/>
            <person name="Zhao Y."/>
            <person name="Hill C.A."/>
            <person name="Raikhel A.S."/>
            <person name="Soares M.B."/>
            <person name="Knudson D.L."/>
            <person name="Lee N.H."/>
            <person name="Galagan J."/>
            <person name="Salzberg S.L."/>
            <person name="Paulsen I.T."/>
            <person name="Dimopoulos G."/>
            <person name="Collins F.H."/>
            <person name="Birren B."/>
            <person name="Fraser-Liggett C.M."/>
            <person name="Severson D.W."/>
        </authorList>
    </citation>
    <scope>NUCLEOTIDE SEQUENCE [LARGE SCALE GENOMIC DNA]</scope>
    <source>
        <strain evidence="10">Liverpool</strain>
    </source>
</reference>
<protein>
    <submittedName>
        <fullName evidence="10">AAEL011600-PA</fullName>
    </submittedName>
</protein>
<organism evidence="10 11">
    <name type="scientific">Aedes aegypti</name>
    <name type="common">Yellowfever mosquito</name>
    <name type="synonym">Culex aegypti</name>
    <dbReference type="NCBI Taxonomy" id="7159"/>
    <lineage>
        <taxon>Eukaryota</taxon>
        <taxon>Metazoa</taxon>
        <taxon>Ecdysozoa</taxon>
        <taxon>Arthropoda</taxon>
        <taxon>Hexapoda</taxon>
        <taxon>Insecta</taxon>
        <taxon>Pterygota</taxon>
        <taxon>Neoptera</taxon>
        <taxon>Endopterygota</taxon>
        <taxon>Diptera</taxon>
        <taxon>Nematocera</taxon>
        <taxon>Culicoidea</taxon>
        <taxon>Culicidae</taxon>
        <taxon>Culicinae</taxon>
        <taxon>Aedini</taxon>
        <taxon>Aedes</taxon>
        <taxon>Stegomyia</taxon>
    </lineage>
</organism>
<evidence type="ECO:0000256" key="6">
    <source>
        <dbReference type="ARBA" id="ARBA00023157"/>
    </source>
</evidence>
<keyword evidence="5" id="KW-0472">Membrane</keyword>
<keyword evidence="8" id="KW-0325">Glycoprotein</keyword>
<dbReference type="PhylomeDB" id="Q16PM0"/>
<keyword evidence="6 9" id="KW-1015">Disulfide bond</keyword>
<evidence type="ECO:0000256" key="7">
    <source>
        <dbReference type="ARBA" id="ARBA00023170"/>
    </source>
</evidence>
<dbReference type="InterPro" id="IPR002172">
    <property type="entry name" value="LDrepeatLR_classA_rpt"/>
</dbReference>
<dbReference type="EMBL" id="CH477778">
    <property type="protein sequence ID" value="EAT36300.1"/>
    <property type="molecule type" value="Genomic_DNA"/>
</dbReference>
<keyword evidence="3" id="KW-0677">Repeat</keyword>
<dbReference type="VEuPathDB" id="VectorBase:AAEL018219"/>
<dbReference type="InterPro" id="IPR051221">
    <property type="entry name" value="LDLR-related"/>
</dbReference>
<dbReference type="STRING" id="7159.Q16PM0"/>
<dbReference type="Proteomes" id="UP000682892">
    <property type="component" value="Unassembled WGS sequence"/>
</dbReference>
<evidence type="ECO:0000256" key="9">
    <source>
        <dbReference type="PROSITE-ProRule" id="PRU00124"/>
    </source>
</evidence>
<dbReference type="Pfam" id="PF00057">
    <property type="entry name" value="Ldl_recept_a"/>
    <property type="match status" value="1"/>
</dbReference>